<dbReference type="EMBL" id="LSSM01002327">
    <property type="protein sequence ID" value="OMJ22126.1"/>
    <property type="molecule type" value="Genomic_DNA"/>
</dbReference>
<protein>
    <submittedName>
        <fullName evidence="2">Uncharacterized protein</fullName>
    </submittedName>
</protein>
<name>A0A1R1Y5V3_9FUNG</name>
<keyword evidence="3" id="KW-1185">Reference proteome</keyword>
<reference evidence="3" key="1">
    <citation type="submission" date="2017-01" db="EMBL/GenBank/DDBJ databases">
        <authorList>
            <person name="Wang Y."/>
            <person name="White M."/>
            <person name="Kvist S."/>
            <person name="Moncalvo J.-M."/>
        </authorList>
    </citation>
    <scope>NUCLEOTIDE SEQUENCE [LARGE SCALE GENOMIC DNA]</scope>
    <source>
        <strain evidence="3">ID-206-W2</strain>
    </source>
</reference>
<feature type="compositionally biased region" description="Acidic residues" evidence="1">
    <location>
        <begin position="1"/>
        <end position="11"/>
    </location>
</feature>
<gene>
    <name evidence="2" type="ORF">AYI69_g5522</name>
</gene>
<feature type="compositionally biased region" description="Basic residues" evidence="1">
    <location>
        <begin position="86"/>
        <end position="111"/>
    </location>
</feature>
<proteinExistence type="predicted"/>
<organism evidence="2 3">
    <name type="scientific">Smittium culicis</name>
    <dbReference type="NCBI Taxonomy" id="133412"/>
    <lineage>
        <taxon>Eukaryota</taxon>
        <taxon>Fungi</taxon>
        <taxon>Fungi incertae sedis</taxon>
        <taxon>Zoopagomycota</taxon>
        <taxon>Kickxellomycotina</taxon>
        <taxon>Harpellomycetes</taxon>
        <taxon>Harpellales</taxon>
        <taxon>Legeriomycetaceae</taxon>
        <taxon>Smittium</taxon>
    </lineage>
</organism>
<feature type="compositionally biased region" description="Polar residues" evidence="1">
    <location>
        <begin position="35"/>
        <end position="48"/>
    </location>
</feature>
<feature type="compositionally biased region" description="Basic and acidic residues" evidence="1">
    <location>
        <begin position="53"/>
        <end position="64"/>
    </location>
</feature>
<sequence length="111" mass="12506">MSDSESSDDETTSYRDSKSGYKKIPAAKVRGRGSTGNSHLNSVFSSHGVSGYDTREERSNDPKSARGKKRESRSGTDSSDSSDRKSSKKLKKRKREKSDSKKKKRKRREKD</sequence>
<evidence type="ECO:0000313" key="3">
    <source>
        <dbReference type="Proteomes" id="UP000187429"/>
    </source>
</evidence>
<accession>A0A1R1Y5V3</accession>
<feature type="region of interest" description="Disordered" evidence="1">
    <location>
        <begin position="1"/>
        <end position="111"/>
    </location>
</feature>
<dbReference type="OrthoDB" id="10526370at2759"/>
<dbReference type="AlphaFoldDB" id="A0A1R1Y5V3"/>
<evidence type="ECO:0000313" key="2">
    <source>
        <dbReference type="EMBL" id="OMJ22126.1"/>
    </source>
</evidence>
<dbReference type="Proteomes" id="UP000187429">
    <property type="component" value="Unassembled WGS sequence"/>
</dbReference>
<evidence type="ECO:0000256" key="1">
    <source>
        <dbReference type="SAM" id="MobiDB-lite"/>
    </source>
</evidence>
<comment type="caution">
    <text evidence="2">The sequence shown here is derived from an EMBL/GenBank/DDBJ whole genome shotgun (WGS) entry which is preliminary data.</text>
</comment>